<evidence type="ECO:0000313" key="1">
    <source>
        <dbReference type="EMBL" id="KAH7907632.1"/>
    </source>
</evidence>
<gene>
    <name evidence="1" type="ORF">BJ138DRAFT_1159656</name>
</gene>
<protein>
    <submittedName>
        <fullName evidence="1">Uncharacterized protein</fullName>
    </submittedName>
</protein>
<reference evidence="1" key="1">
    <citation type="journal article" date="2021" name="New Phytol.">
        <title>Evolutionary innovations through gain and loss of genes in the ectomycorrhizal Boletales.</title>
        <authorList>
            <person name="Wu G."/>
            <person name="Miyauchi S."/>
            <person name="Morin E."/>
            <person name="Kuo A."/>
            <person name="Drula E."/>
            <person name="Varga T."/>
            <person name="Kohler A."/>
            <person name="Feng B."/>
            <person name="Cao Y."/>
            <person name="Lipzen A."/>
            <person name="Daum C."/>
            <person name="Hundley H."/>
            <person name="Pangilinan J."/>
            <person name="Johnson J."/>
            <person name="Barry K."/>
            <person name="LaButti K."/>
            <person name="Ng V."/>
            <person name="Ahrendt S."/>
            <person name="Min B."/>
            <person name="Choi I.G."/>
            <person name="Park H."/>
            <person name="Plett J.M."/>
            <person name="Magnuson J."/>
            <person name="Spatafora J.W."/>
            <person name="Nagy L.G."/>
            <person name="Henrissat B."/>
            <person name="Grigoriev I.V."/>
            <person name="Yang Z.L."/>
            <person name="Xu J."/>
            <person name="Martin F.M."/>
        </authorList>
    </citation>
    <scope>NUCLEOTIDE SEQUENCE</scope>
    <source>
        <strain evidence="1">ATCC 28755</strain>
    </source>
</reference>
<dbReference type="Proteomes" id="UP000790377">
    <property type="component" value="Unassembled WGS sequence"/>
</dbReference>
<sequence>MPLSFLKGLVTEEEHLVHGDLRPNNVMIEVDADGQPTPSGAAGGVCLKVIDFDWGGVDGQEIYPVERNSALWWPAGVGQRIVVGHDREMVGTWFEPLFSARE</sequence>
<name>A0ACB8A371_9AGAM</name>
<feature type="non-terminal residue" evidence="1">
    <location>
        <position position="1"/>
    </location>
</feature>
<proteinExistence type="predicted"/>
<dbReference type="EMBL" id="MU267886">
    <property type="protein sequence ID" value="KAH7907632.1"/>
    <property type="molecule type" value="Genomic_DNA"/>
</dbReference>
<keyword evidence="2" id="KW-1185">Reference proteome</keyword>
<evidence type="ECO:0000313" key="2">
    <source>
        <dbReference type="Proteomes" id="UP000790377"/>
    </source>
</evidence>
<comment type="caution">
    <text evidence="1">The sequence shown here is derived from an EMBL/GenBank/DDBJ whole genome shotgun (WGS) entry which is preliminary data.</text>
</comment>
<organism evidence="1 2">
    <name type="scientific">Hygrophoropsis aurantiaca</name>
    <dbReference type="NCBI Taxonomy" id="72124"/>
    <lineage>
        <taxon>Eukaryota</taxon>
        <taxon>Fungi</taxon>
        <taxon>Dikarya</taxon>
        <taxon>Basidiomycota</taxon>
        <taxon>Agaricomycotina</taxon>
        <taxon>Agaricomycetes</taxon>
        <taxon>Agaricomycetidae</taxon>
        <taxon>Boletales</taxon>
        <taxon>Coniophorineae</taxon>
        <taxon>Hygrophoropsidaceae</taxon>
        <taxon>Hygrophoropsis</taxon>
    </lineage>
</organism>
<accession>A0ACB8A371</accession>